<organism evidence="2 3">
    <name type="scientific">Dysosmobacter segnis</name>
    <dbReference type="NCBI Taxonomy" id="2763042"/>
    <lineage>
        <taxon>Bacteria</taxon>
        <taxon>Bacillati</taxon>
        <taxon>Bacillota</taxon>
        <taxon>Clostridia</taxon>
        <taxon>Eubacteriales</taxon>
        <taxon>Oscillospiraceae</taxon>
        <taxon>Dysosmobacter</taxon>
    </lineage>
</organism>
<dbReference type="EMBL" id="JACOQI010000001">
    <property type="protein sequence ID" value="MBC5768777.1"/>
    <property type="molecule type" value="Genomic_DNA"/>
</dbReference>
<keyword evidence="1" id="KW-0472">Membrane</keyword>
<keyword evidence="1" id="KW-1133">Transmembrane helix</keyword>
<gene>
    <name evidence="2" type="ORF">H8Z83_00215</name>
</gene>
<feature type="transmembrane region" description="Helical" evidence="1">
    <location>
        <begin position="37"/>
        <end position="59"/>
    </location>
</feature>
<evidence type="ECO:0000313" key="2">
    <source>
        <dbReference type="EMBL" id="MBC5768777.1"/>
    </source>
</evidence>
<proteinExistence type="predicted"/>
<dbReference type="Proteomes" id="UP000620327">
    <property type="component" value="Unassembled WGS sequence"/>
</dbReference>
<dbReference type="RefSeq" id="WP_118358636.1">
    <property type="nucleotide sequence ID" value="NZ_JACOQI010000001.1"/>
</dbReference>
<evidence type="ECO:0000256" key="1">
    <source>
        <dbReference type="SAM" id="Phobius"/>
    </source>
</evidence>
<comment type="caution">
    <text evidence="2">The sequence shown here is derived from an EMBL/GenBank/DDBJ whole genome shotgun (WGS) entry which is preliminary data.</text>
</comment>
<sequence length="60" mass="6291">MTRKRFRQACGIIAALGFLLVLGTAGASDCDLIPMSQILRQGCIGLGMFAGGLWLGGYLS</sequence>
<evidence type="ECO:0000313" key="3">
    <source>
        <dbReference type="Proteomes" id="UP000620327"/>
    </source>
</evidence>
<name>A0A923MDL3_9FIRM</name>
<accession>A0A923MDL3</accession>
<dbReference type="AlphaFoldDB" id="A0A923MDL3"/>
<keyword evidence="3" id="KW-1185">Reference proteome</keyword>
<protein>
    <submittedName>
        <fullName evidence="2">Uncharacterized protein</fullName>
    </submittedName>
</protein>
<reference evidence="2" key="1">
    <citation type="submission" date="2020-08" db="EMBL/GenBank/DDBJ databases">
        <title>Genome public.</title>
        <authorList>
            <person name="Liu C."/>
            <person name="Sun Q."/>
        </authorList>
    </citation>
    <scope>NUCLEOTIDE SEQUENCE</scope>
    <source>
        <strain evidence="2">BX15</strain>
    </source>
</reference>
<keyword evidence="1" id="KW-0812">Transmembrane</keyword>